<dbReference type="EMBL" id="JAJNDB010000001">
    <property type="protein sequence ID" value="MCD2192816.1"/>
    <property type="molecule type" value="Genomic_DNA"/>
</dbReference>
<feature type="transmembrane region" description="Helical" evidence="1">
    <location>
        <begin position="93"/>
        <end position="114"/>
    </location>
</feature>
<evidence type="ECO:0008006" key="4">
    <source>
        <dbReference type="Google" id="ProtNLM"/>
    </source>
</evidence>
<keyword evidence="1" id="KW-0812">Transmembrane</keyword>
<sequence length="129" mass="13267">MKTLAQRPSVMAGVVLFALFGIVDVLSPWIFPAPASAPPIANTLTLIAGVIALVVLAVWLATSSRVAMWIGVVIRVIGGVFSIMAFTDPTASTGFVVANVIYLALTIVAIVLVAPTLRARVSSPAVPAG</sequence>
<evidence type="ECO:0000256" key="1">
    <source>
        <dbReference type="SAM" id="Phobius"/>
    </source>
</evidence>
<feature type="transmembrane region" description="Helical" evidence="1">
    <location>
        <begin position="12"/>
        <end position="31"/>
    </location>
</feature>
<reference evidence="2 3" key="1">
    <citation type="submission" date="2021-11" db="EMBL/GenBank/DDBJ databases">
        <title>Draft genome sequence of Actinomycetospora sp. SF1 isolated from the rhizosphere soil.</title>
        <authorList>
            <person name="Duangmal K."/>
            <person name="Chantavorakit T."/>
        </authorList>
    </citation>
    <scope>NUCLEOTIDE SEQUENCE [LARGE SCALE GENOMIC DNA]</scope>
    <source>
        <strain evidence="2 3">TBRC 5722</strain>
    </source>
</reference>
<keyword evidence="1" id="KW-1133">Transmembrane helix</keyword>
<protein>
    <recommendedName>
        <fullName evidence="4">Integral membrane protein</fullName>
    </recommendedName>
</protein>
<evidence type="ECO:0000313" key="2">
    <source>
        <dbReference type="EMBL" id="MCD2192816.1"/>
    </source>
</evidence>
<accession>A0ABS8P3K4</accession>
<name>A0ABS8P3K4_9PSEU</name>
<dbReference type="RefSeq" id="WP_230730483.1">
    <property type="nucleotide sequence ID" value="NZ_JAJNDB010000001.1"/>
</dbReference>
<keyword evidence="1" id="KW-0472">Membrane</keyword>
<keyword evidence="3" id="KW-1185">Reference proteome</keyword>
<gene>
    <name evidence="2" type="ORF">LQ327_05365</name>
</gene>
<evidence type="ECO:0000313" key="3">
    <source>
        <dbReference type="Proteomes" id="UP001199469"/>
    </source>
</evidence>
<comment type="caution">
    <text evidence="2">The sequence shown here is derived from an EMBL/GenBank/DDBJ whole genome shotgun (WGS) entry which is preliminary data.</text>
</comment>
<feature type="transmembrane region" description="Helical" evidence="1">
    <location>
        <begin position="43"/>
        <end position="61"/>
    </location>
</feature>
<dbReference type="Proteomes" id="UP001199469">
    <property type="component" value="Unassembled WGS sequence"/>
</dbReference>
<feature type="transmembrane region" description="Helical" evidence="1">
    <location>
        <begin position="68"/>
        <end position="87"/>
    </location>
</feature>
<proteinExistence type="predicted"/>
<organism evidence="2 3">
    <name type="scientific">Actinomycetospora endophytica</name>
    <dbReference type="NCBI Taxonomy" id="2291215"/>
    <lineage>
        <taxon>Bacteria</taxon>
        <taxon>Bacillati</taxon>
        <taxon>Actinomycetota</taxon>
        <taxon>Actinomycetes</taxon>
        <taxon>Pseudonocardiales</taxon>
        <taxon>Pseudonocardiaceae</taxon>
        <taxon>Actinomycetospora</taxon>
    </lineage>
</organism>